<dbReference type="InterPro" id="IPR016874">
    <property type="entry name" value="TcmP-like"/>
</dbReference>
<dbReference type="InterPro" id="IPR029063">
    <property type="entry name" value="SAM-dependent_MTases_sf"/>
</dbReference>
<dbReference type="RefSeq" id="WP_308717210.1">
    <property type="nucleotide sequence ID" value="NZ_JAVHUY010000049.1"/>
</dbReference>
<dbReference type="Proteomes" id="UP001230908">
    <property type="component" value="Unassembled WGS sequence"/>
</dbReference>
<protein>
    <submittedName>
        <fullName evidence="3">Class I SAM-dependent methyltransferase</fullName>
        <ecNumber evidence="3">2.1.1.-</ecNumber>
    </submittedName>
</protein>
<reference evidence="3 4" key="1">
    <citation type="submission" date="2023-08" db="EMBL/GenBank/DDBJ databases">
        <title>Phytohabitans sansha sp. nov., isolated from marine sediment.</title>
        <authorList>
            <person name="Zhao Y."/>
            <person name="Yi K."/>
        </authorList>
    </citation>
    <scope>NUCLEOTIDE SEQUENCE [LARGE SCALE GENOMIC DNA]</scope>
    <source>
        <strain evidence="3 4">ZYX-F-186</strain>
    </source>
</reference>
<keyword evidence="4" id="KW-1185">Reference proteome</keyword>
<dbReference type="SUPFAM" id="SSF53335">
    <property type="entry name" value="S-adenosyl-L-methionine-dependent methyltransferases"/>
    <property type="match status" value="1"/>
</dbReference>
<dbReference type="PIRSF" id="PIRSF028177">
    <property type="entry name" value="Polyketide_synth_Omtfrase_TcmP"/>
    <property type="match status" value="1"/>
</dbReference>
<keyword evidence="1 3" id="KW-0489">Methyltransferase</keyword>
<dbReference type="EMBL" id="JAVHUY010000049">
    <property type="protein sequence ID" value="MDQ7909953.1"/>
    <property type="molecule type" value="Genomic_DNA"/>
</dbReference>
<name>A0ABU0ZSL7_9ACTN</name>
<dbReference type="Gene3D" id="3.40.50.150">
    <property type="entry name" value="Vaccinia Virus protein VP39"/>
    <property type="match status" value="1"/>
</dbReference>
<dbReference type="PANTHER" id="PTHR43619">
    <property type="entry name" value="S-ADENOSYL-L-METHIONINE-DEPENDENT METHYLTRANSFERASE YKTD-RELATED"/>
    <property type="match status" value="1"/>
</dbReference>
<dbReference type="GO" id="GO:0008168">
    <property type="term" value="F:methyltransferase activity"/>
    <property type="evidence" value="ECO:0007669"/>
    <property type="project" value="UniProtKB-KW"/>
</dbReference>
<dbReference type="InterPro" id="IPR007213">
    <property type="entry name" value="Ppm1/Ppm2/Tcmp"/>
</dbReference>
<comment type="caution">
    <text evidence="3">The sequence shown here is derived from an EMBL/GenBank/DDBJ whole genome shotgun (WGS) entry which is preliminary data.</text>
</comment>
<dbReference type="EC" id="2.1.1.-" evidence="3"/>
<proteinExistence type="predicted"/>
<gene>
    <name evidence="3" type="ORF">RB614_36195</name>
</gene>
<accession>A0ABU0ZSL7</accession>
<evidence type="ECO:0000313" key="3">
    <source>
        <dbReference type="EMBL" id="MDQ7909953.1"/>
    </source>
</evidence>
<evidence type="ECO:0000256" key="2">
    <source>
        <dbReference type="ARBA" id="ARBA00022679"/>
    </source>
</evidence>
<dbReference type="Pfam" id="PF04072">
    <property type="entry name" value="LCM"/>
    <property type="match status" value="1"/>
</dbReference>
<keyword evidence="2 3" id="KW-0808">Transferase</keyword>
<evidence type="ECO:0000256" key="1">
    <source>
        <dbReference type="ARBA" id="ARBA00022603"/>
    </source>
</evidence>
<dbReference type="PANTHER" id="PTHR43619:SF2">
    <property type="entry name" value="S-ADENOSYL-L-METHIONINE-DEPENDENT METHYLTRANSFERASES SUPERFAMILY PROTEIN"/>
    <property type="match status" value="1"/>
</dbReference>
<organism evidence="3 4">
    <name type="scientific">Phytohabitans maris</name>
    <dbReference type="NCBI Taxonomy" id="3071409"/>
    <lineage>
        <taxon>Bacteria</taxon>
        <taxon>Bacillati</taxon>
        <taxon>Actinomycetota</taxon>
        <taxon>Actinomycetes</taxon>
        <taxon>Micromonosporales</taxon>
        <taxon>Micromonosporaceae</taxon>
    </lineage>
</organism>
<sequence length="261" mass="29588">MIPLYGRAVETGKRTPLLSDPRAVEIIESIDYDFTRMKAFKGGARGAVLRTAMFDVWVKQFLAEHPGGTVVEIGTGLNTRFERLDNSTVTWIDLDLPDVIELRRRFFTDTDRRRMLPGSVLDPSWVPPVQASPGPYLFVAEAVLLYFTPDQVNEVFRLLAANFPGALLALDTGGQVMANGVNRNDVMRDMGTRMTWICEDPSELEHLGARLLESRTFAEPQPELRARMPLRFRALSVVMRALFRRVVRTYRLNLFRLTDGA</sequence>
<evidence type="ECO:0000313" key="4">
    <source>
        <dbReference type="Proteomes" id="UP001230908"/>
    </source>
</evidence>
<dbReference type="GO" id="GO:0032259">
    <property type="term" value="P:methylation"/>
    <property type="evidence" value="ECO:0007669"/>
    <property type="project" value="UniProtKB-KW"/>
</dbReference>